<gene>
    <name evidence="2" type="ORF">CUN51_01720</name>
</gene>
<feature type="chain" id="PRO_5014643807" evidence="1">
    <location>
        <begin position="38"/>
        <end position="156"/>
    </location>
</feature>
<organism evidence="2 3">
    <name type="scientific">Candidatus Thermofonsia Clade 1 bacterium</name>
    <dbReference type="NCBI Taxonomy" id="2364210"/>
    <lineage>
        <taxon>Bacteria</taxon>
        <taxon>Bacillati</taxon>
        <taxon>Chloroflexota</taxon>
        <taxon>Candidatus Thermofontia</taxon>
        <taxon>Candidatus Thermofonsia Clade 1</taxon>
    </lineage>
</organism>
<comment type="caution">
    <text evidence="2">The sequence shown here is derived from an EMBL/GenBank/DDBJ whole genome shotgun (WGS) entry which is preliminary data.</text>
</comment>
<name>A0A2M8P2A5_9CHLR</name>
<evidence type="ECO:0000313" key="3">
    <source>
        <dbReference type="Proteomes" id="UP000228921"/>
    </source>
</evidence>
<reference evidence="2 3" key="1">
    <citation type="submission" date="2017-11" db="EMBL/GenBank/DDBJ databases">
        <title>Evolution of Phototrophy in the Chloroflexi Phylum Driven by Horizontal Gene Transfer.</title>
        <authorList>
            <person name="Ward L.M."/>
            <person name="Hemp J."/>
            <person name="Shih P.M."/>
            <person name="Mcglynn S.E."/>
            <person name="Fischer W."/>
        </authorList>
    </citation>
    <scope>NUCLEOTIDE SEQUENCE [LARGE SCALE GENOMIC DNA]</scope>
    <source>
        <strain evidence="2">CP2_2F</strain>
    </source>
</reference>
<proteinExistence type="predicted"/>
<accession>A0A2M8P2A5</accession>
<evidence type="ECO:0000313" key="2">
    <source>
        <dbReference type="EMBL" id="PJF31683.1"/>
    </source>
</evidence>
<dbReference type="AlphaFoldDB" id="A0A2M8P2A5"/>
<keyword evidence="1" id="KW-0732">Signal</keyword>
<sequence>MSARLSFSRLITALMILMVCAAIFSAVTFSAPQSAQACNPCECENDRRHNCMGGHFYAFYTKGTPTGCLLEVYSIEPNGTGRRQLRLTERDLARFPTRAQNYLIAASRDQRFALYRLSSGELQVNAGPDRENKVYVTIIRGCPATEVREEVFVKSN</sequence>
<dbReference type="Proteomes" id="UP000228921">
    <property type="component" value="Unassembled WGS sequence"/>
</dbReference>
<feature type="signal peptide" evidence="1">
    <location>
        <begin position="1"/>
        <end position="37"/>
    </location>
</feature>
<evidence type="ECO:0000256" key="1">
    <source>
        <dbReference type="SAM" id="SignalP"/>
    </source>
</evidence>
<protein>
    <submittedName>
        <fullName evidence="2">Uncharacterized protein</fullName>
    </submittedName>
</protein>
<dbReference type="EMBL" id="PGTK01000002">
    <property type="protein sequence ID" value="PJF31683.1"/>
    <property type="molecule type" value="Genomic_DNA"/>
</dbReference>